<dbReference type="InterPro" id="IPR018114">
    <property type="entry name" value="TRYPSIN_HIS"/>
</dbReference>
<keyword evidence="6" id="KW-0812">Transmembrane</keyword>
<keyword evidence="4" id="KW-1015">Disulfide bond</keyword>
<evidence type="ECO:0000313" key="11">
    <source>
        <dbReference type="EMBL" id="CAF3752686.1"/>
    </source>
</evidence>
<dbReference type="PROSITE" id="PS00135">
    <property type="entry name" value="TRYPSIN_SER"/>
    <property type="match status" value="1"/>
</dbReference>
<dbReference type="PANTHER" id="PTHR24252">
    <property type="entry name" value="ACROSIN-RELATED"/>
    <property type="match status" value="1"/>
</dbReference>
<dbReference type="SMART" id="SM00020">
    <property type="entry name" value="Tryp_SPc"/>
    <property type="match status" value="1"/>
</dbReference>
<keyword evidence="7" id="KW-0732">Signal</keyword>
<accession>A0A814IEV6</accession>
<evidence type="ECO:0000313" key="13">
    <source>
        <dbReference type="EMBL" id="CAF3786712.1"/>
    </source>
</evidence>
<dbReference type="InterPro" id="IPR009003">
    <property type="entry name" value="Peptidase_S1_PA"/>
</dbReference>
<sequence length="337" mass="37649">MMLPPTFLIILITTLQLKSQFIYSCNHNVPCGCSNKSQLHSKIVGGQNANIETWSWVVSIRIRNRFRCAGSIISNSWIVTAAHCFAIVNRSGNSVFRINATDITVHTGSDNQHEENQLGSVTDIIFHPNFDESNFINDIALLKLSFSFHMTDLIPAKICLPCMSLNEYPPVDSSLVAVGWGRLWERGPESSTLQQVILNAIDYQDLRCYTLVYDRVKQFCAGVENSKKDTCQGDSGGPLMMFTSSKQWVIAGVTSFGYGCAHPGYSGVYTRIAAYLDWIVSFINETSDSVNPYSLKSNSPFDDDEIEWLMNSSFHHSMSLFLSIGISILLCLIIMHL</sequence>
<protein>
    <recommendedName>
        <fullName evidence="8">Peptidase S1 domain-containing protein</fullName>
    </recommendedName>
</protein>
<organism evidence="9 14">
    <name type="scientific">Rotaria magnacalcarata</name>
    <dbReference type="NCBI Taxonomy" id="392030"/>
    <lineage>
        <taxon>Eukaryota</taxon>
        <taxon>Metazoa</taxon>
        <taxon>Spiralia</taxon>
        <taxon>Gnathifera</taxon>
        <taxon>Rotifera</taxon>
        <taxon>Eurotatoria</taxon>
        <taxon>Bdelloidea</taxon>
        <taxon>Philodinida</taxon>
        <taxon>Philodinidae</taxon>
        <taxon>Rotaria</taxon>
    </lineage>
</organism>
<dbReference type="EMBL" id="CAJNRE010015278">
    <property type="protein sequence ID" value="CAF2135883.1"/>
    <property type="molecule type" value="Genomic_DNA"/>
</dbReference>
<evidence type="ECO:0000313" key="12">
    <source>
        <dbReference type="EMBL" id="CAF3785751.1"/>
    </source>
</evidence>
<dbReference type="Proteomes" id="UP000681720">
    <property type="component" value="Unassembled WGS sequence"/>
</dbReference>
<evidence type="ECO:0000259" key="8">
    <source>
        <dbReference type="PROSITE" id="PS50240"/>
    </source>
</evidence>
<dbReference type="PANTHER" id="PTHR24252:SF7">
    <property type="entry name" value="HYALIN"/>
    <property type="match status" value="1"/>
</dbReference>
<dbReference type="Proteomes" id="UP000676336">
    <property type="component" value="Unassembled WGS sequence"/>
</dbReference>
<evidence type="ECO:0000313" key="10">
    <source>
        <dbReference type="EMBL" id="CAF2135883.1"/>
    </source>
</evidence>
<evidence type="ECO:0000313" key="14">
    <source>
        <dbReference type="Proteomes" id="UP000663855"/>
    </source>
</evidence>
<dbReference type="SUPFAM" id="SSF50494">
    <property type="entry name" value="Trypsin-like serine proteases"/>
    <property type="match status" value="1"/>
</dbReference>
<feature type="signal peptide" evidence="7">
    <location>
        <begin position="1"/>
        <end position="19"/>
    </location>
</feature>
<keyword evidence="2 5" id="KW-0378">Hydrolase</keyword>
<evidence type="ECO:0000256" key="1">
    <source>
        <dbReference type="ARBA" id="ARBA00022670"/>
    </source>
</evidence>
<dbReference type="InterPro" id="IPR033116">
    <property type="entry name" value="TRYPSIN_SER"/>
</dbReference>
<dbReference type="Proteomes" id="UP000681967">
    <property type="component" value="Unassembled WGS sequence"/>
</dbReference>
<dbReference type="EMBL" id="CAJOBJ010000028">
    <property type="protein sequence ID" value="CAF3785751.1"/>
    <property type="molecule type" value="Genomic_DNA"/>
</dbReference>
<evidence type="ECO:0000256" key="5">
    <source>
        <dbReference type="RuleBase" id="RU363034"/>
    </source>
</evidence>
<dbReference type="Proteomes" id="UP000663855">
    <property type="component" value="Unassembled WGS sequence"/>
</dbReference>
<feature type="transmembrane region" description="Helical" evidence="6">
    <location>
        <begin position="318"/>
        <end position="335"/>
    </location>
</feature>
<evidence type="ECO:0000256" key="6">
    <source>
        <dbReference type="SAM" id="Phobius"/>
    </source>
</evidence>
<dbReference type="CDD" id="cd00190">
    <property type="entry name" value="Tryp_SPc"/>
    <property type="match status" value="1"/>
</dbReference>
<dbReference type="InterPro" id="IPR043504">
    <property type="entry name" value="Peptidase_S1_PA_chymotrypsin"/>
</dbReference>
<dbReference type="GO" id="GO:0006508">
    <property type="term" value="P:proteolysis"/>
    <property type="evidence" value="ECO:0007669"/>
    <property type="project" value="UniProtKB-KW"/>
</dbReference>
<evidence type="ECO:0000256" key="3">
    <source>
        <dbReference type="ARBA" id="ARBA00022825"/>
    </source>
</evidence>
<name>A0A814IEV6_9BILA</name>
<dbReference type="PRINTS" id="PR00722">
    <property type="entry name" value="CHYMOTRYPSIN"/>
</dbReference>
<feature type="chain" id="PRO_5035601026" description="Peptidase S1 domain-containing protein" evidence="7">
    <location>
        <begin position="20"/>
        <end position="337"/>
    </location>
</feature>
<keyword evidence="1 5" id="KW-0645">Protease</keyword>
<dbReference type="PROSITE" id="PS00134">
    <property type="entry name" value="TRYPSIN_HIS"/>
    <property type="match status" value="1"/>
</dbReference>
<dbReference type="Gene3D" id="2.40.10.10">
    <property type="entry name" value="Trypsin-like serine proteases"/>
    <property type="match status" value="1"/>
</dbReference>
<keyword evidence="6" id="KW-0472">Membrane</keyword>
<comment type="caution">
    <text evidence="9">The sequence shown here is derived from an EMBL/GenBank/DDBJ whole genome shotgun (WGS) entry which is preliminary data.</text>
</comment>
<evidence type="ECO:0000256" key="7">
    <source>
        <dbReference type="SAM" id="SignalP"/>
    </source>
</evidence>
<dbReference type="EMBL" id="CAJOBI010000042">
    <property type="protein sequence ID" value="CAF3786712.1"/>
    <property type="molecule type" value="Genomic_DNA"/>
</dbReference>
<feature type="domain" description="Peptidase S1" evidence="8">
    <location>
        <begin position="43"/>
        <end position="284"/>
    </location>
</feature>
<dbReference type="Pfam" id="PF00089">
    <property type="entry name" value="Trypsin"/>
    <property type="match status" value="1"/>
</dbReference>
<proteinExistence type="predicted"/>
<dbReference type="AlphaFoldDB" id="A0A814IEV6"/>
<evidence type="ECO:0000313" key="9">
    <source>
        <dbReference type="EMBL" id="CAF1023599.1"/>
    </source>
</evidence>
<keyword evidence="6" id="KW-1133">Transmembrane helix</keyword>
<evidence type="ECO:0000256" key="2">
    <source>
        <dbReference type="ARBA" id="ARBA00022801"/>
    </source>
</evidence>
<dbReference type="InterPro" id="IPR001254">
    <property type="entry name" value="Trypsin_dom"/>
</dbReference>
<dbReference type="EMBL" id="CAJNOV010000442">
    <property type="protein sequence ID" value="CAF1023599.1"/>
    <property type="molecule type" value="Genomic_DNA"/>
</dbReference>
<dbReference type="PROSITE" id="PS50240">
    <property type="entry name" value="TRYPSIN_DOM"/>
    <property type="match status" value="1"/>
</dbReference>
<keyword evidence="3 5" id="KW-0720">Serine protease</keyword>
<dbReference type="FunFam" id="2.40.10.10:FF:000003">
    <property type="entry name" value="Transmembrane serine protease 3"/>
    <property type="match status" value="1"/>
</dbReference>
<gene>
    <name evidence="11" type="ORF">BYL167_LOCUS417</name>
    <name evidence="9" type="ORF">CJN711_LOCUS3442</name>
    <name evidence="12" type="ORF">GIL414_LOCUS280</name>
    <name evidence="10" type="ORF">MBJ925_LOCUS28591</name>
    <name evidence="13" type="ORF">SMN809_LOCUS411</name>
</gene>
<dbReference type="InterPro" id="IPR001314">
    <property type="entry name" value="Peptidase_S1A"/>
</dbReference>
<evidence type="ECO:0000256" key="4">
    <source>
        <dbReference type="ARBA" id="ARBA00023157"/>
    </source>
</evidence>
<reference evidence="9" key="1">
    <citation type="submission" date="2021-02" db="EMBL/GenBank/DDBJ databases">
        <authorList>
            <person name="Nowell W R."/>
        </authorList>
    </citation>
    <scope>NUCLEOTIDE SEQUENCE</scope>
</reference>
<dbReference type="EMBL" id="CAJOBH010000041">
    <property type="protein sequence ID" value="CAF3752686.1"/>
    <property type="molecule type" value="Genomic_DNA"/>
</dbReference>
<dbReference type="GO" id="GO:0004252">
    <property type="term" value="F:serine-type endopeptidase activity"/>
    <property type="evidence" value="ECO:0007669"/>
    <property type="project" value="InterPro"/>
</dbReference>
<dbReference type="Proteomes" id="UP000663824">
    <property type="component" value="Unassembled WGS sequence"/>
</dbReference>